<evidence type="ECO:0000313" key="4">
    <source>
        <dbReference type="EMBL" id="MEQ2520248.1"/>
    </source>
</evidence>
<evidence type="ECO:0000313" key="5">
    <source>
        <dbReference type="Proteomes" id="UP001477672"/>
    </source>
</evidence>
<proteinExistence type="predicted"/>
<dbReference type="PROSITE" id="PS50977">
    <property type="entry name" value="HTH_TETR_2"/>
    <property type="match status" value="1"/>
</dbReference>
<protein>
    <submittedName>
        <fullName evidence="4">TetR/AcrR family transcriptional regulator</fullName>
    </submittedName>
</protein>
<dbReference type="SUPFAM" id="SSF46689">
    <property type="entry name" value="Homeodomain-like"/>
    <property type="match status" value="1"/>
</dbReference>
<dbReference type="InterPro" id="IPR039532">
    <property type="entry name" value="TetR_C_Firmicutes"/>
</dbReference>
<evidence type="ECO:0000259" key="3">
    <source>
        <dbReference type="PROSITE" id="PS50977"/>
    </source>
</evidence>
<sequence>MLKSIPFQDVTVQALCQKSEVPRKTFYRYFDGKEGVFDAMVDYIMLDYERFPGPYREGERRTSEKDMEKMFLFWHEHDDFLTAVSRSGLSGRFIERSIYTSFQEKLGMTMVAQQESLDWFRITTCFSMCGLFALIWDWRRRGYPQTPQEMAHIAVKLLTQPLYRSLP</sequence>
<dbReference type="Proteomes" id="UP001477672">
    <property type="component" value="Unassembled WGS sequence"/>
</dbReference>
<accession>A0ABV1GEJ2</accession>
<keyword evidence="1 2" id="KW-0238">DNA-binding</keyword>
<gene>
    <name evidence="4" type="ORF">WMO24_07380</name>
</gene>
<evidence type="ECO:0000256" key="1">
    <source>
        <dbReference type="ARBA" id="ARBA00023125"/>
    </source>
</evidence>
<comment type="caution">
    <text evidence="4">The sequence shown here is derived from an EMBL/GenBank/DDBJ whole genome shotgun (WGS) entry which is preliminary data.</text>
</comment>
<dbReference type="EMBL" id="JBBMFA010000084">
    <property type="protein sequence ID" value="MEQ2520248.1"/>
    <property type="molecule type" value="Genomic_DNA"/>
</dbReference>
<dbReference type="InterPro" id="IPR009057">
    <property type="entry name" value="Homeodomain-like_sf"/>
</dbReference>
<dbReference type="Pfam" id="PF00440">
    <property type="entry name" value="TetR_N"/>
    <property type="match status" value="1"/>
</dbReference>
<reference evidence="4 5" key="1">
    <citation type="submission" date="2024-03" db="EMBL/GenBank/DDBJ databases">
        <title>Human intestinal bacterial collection.</title>
        <authorList>
            <person name="Pauvert C."/>
            <person name="Hitch T.C.A."/>
            <person name="Clavel T."/>
        </authorList>
    </citation>
    <scope>NUCLEOTIDE SEQUENCE [LARGE SCALE GENOMIC DNA]</scope>
    <source>
        <strain evidence="4 5">CLA-JM-H11</strain>
    </source>
</reference>
<feature type="domain" description="HTH tetR-type" evidence="3">
    <location>
        <begin position="1"/>
        <end position="48"/>
    </location>
</feature>
<keyword evidence="5" id="KW-1185">Reference proteome</keyword>
<organism evidence="4 5">
    <name type="scientific">Ruthenibacterium intestinale</name>
    <dbReference type="NCBI Taxonomy" id="3133163"/>
    <lineage>
        <taxon>Bacteria</taxon>
        <taxon>Bacillati</taxon>
        <taxon>Bacillota</taxon>
        <taxon>Clostridia</taxon>
        <taxon>Eubacteriales</taxon>
        <taxon>Oscillospiraceae</taxon>
        <taxon>Ruthenibacterium</taxon>
    </lineage>
</organism>
<evidence type="ECO:0000256" key="2">
    <source>
        <dbReference type="PROSITE-ProRule" id="PRU00335"/>
    </source>
</evidence>
<dbReference type="InterPro" id="IPR001647">
    <property type="entry name" value="HTH_TetR"/>
</dbReference>
<dbReference type="Gene3D" id="1.10.357.10">
    <property type="entry name" value="Tetracycline Repressor, domain 2"/>
    <property type="match status" value="1"/>
</dbReference>
<dbReference type="Pfam" id="PF14278">
    <property type="entry name" value="TetR_C_8"/>
    <property type="match status" value="1"/>
</dbReference>
<feature type="DNA-binding region" description="H-T-H motif" evidence="2">
    <location>
        <begin position="11"/>
        <end position="30"/>
    </location>
</feature>
<name>A0ABV1GEJ2_9FIRM</name>